<dbReference type="Pfam" id="PF04412">
    <property type="entry name" value="AcnX"/>
    <property type="match status" value="1"/>
</dbReference>
<dbReference type="AlphaFoldDB" id="A0A179SB08"/>
<accession>A0A179SB08</accession>
<dbReference type="STRING" id="427683.A5481_15895"/>
<evidence type="ECO:0000313" key="3">
    <source>
        <dbReference type="Proteomes" id="UP000078316"/>
    </source>
</evidence>
<organism evidence="2 3">
    <name type="scientific">Methylobacterium platani</name>
    <dbReference type="NCBI Taxonomy" id="427683"/>
    <lineage>
        <taxon>Bacteria</taxon>
        <taxon>Pseudomonadati</taxon>
        <taxon>Pseudomonadota</taxon>
        <taxon>Alphaproteobacteria</taxon>
        <taxon>Hyphomicrobiales</taxon>
        <taxon>Methylobacteriaceae</taxon>
        <taxon>Methylobacterium</taxon>
    </lineage>
</organism>
<dbReference type="Proteomes" id="UP000078316">
    <property type="component" value="Unassembled WGS sequence"/>
</dbReference>
<feature type="domain" description="Phosphomevalonate dehydratase large subunit-like" evidence="1">
    <location>
        <begin position="2"/>
        <end position="64"/>
    </location>
</feature>
<evidence type="ECO:0000259" key="1">
    <source>
        <dbReference type="Pfam" id="PF04412"/>
    </source>
</evidence>
<name>A0A179SB08_9HYPH</name>
<sequence>MAIGSPHASLDECRALVEARGGRRRDPRVAGIVTVGRQVLAAAEADGTRSRLAASGVEMIPDLC</sequence>
<gene>
    <name evidence="2" type="ORF">A5481_15895</name>
</gene>
<evidence type="ECO:0000313" key="2">
    <source>
        <dbReference type="EMBL" id="OAS23929.1"/>
    </source>
</evidence>
<reference evidence="2 3" key="1">
    <citation type="submission" date="2016-04" db="EMBL/GenBank/DDBJ databases">
        <authorList>
            <person name="Evans L.H."/>
            <person name="Alamgir A."/>
            <person name="Owens N."/>
            <person name="Weber N.D."/>
            <person name="Virtaneva K."/>
            <person name="Barbian K."/>
            <person name="Babar A."/>
            <person name="Rosenke K."/>
        </authorList>
    </citation>
    <scope>NUCLEOTIDE SEQUENCE [LARGE SCALE GENOMIC DNA]</scope>
    <source>
        <strain evidence="2 3">PMB02</strain>
    </source>
</reference>
<dbReference type="InterPro" id="IPR007506">
    <property type="entry name" value="PMDh-L-like_dom"/>
</dbReference>
<comment type="caution">
    <text evidence="2">The sequence shown here is derived from an EMBL/GenBank/DDBJ whole genome shotgun (WGS) entry which is preliminary data.</text>
</comment>
<proteinExistence type="predicted"/>
<dbReference type="EMBL" id="LWHQ01000028">
    <property type="protein sequence ID" value="OAS23929.1"/>
    <property type="molecule type" value="Genomic_DNA"/>
</dbReference>
<protein>
    <recommendedName>
        <fullName evidence="1">Phosphomevalonate dehydratase large subunit-like domain-containing protein</fullName>
    </recommendedName>
</protein>